<accession>A0ACC2PC88</accession>
<keyword evidence="2" id="KW-1185">Reference proteome</keyword>
<protein>
    <submittedName>
        <fullName evidence="1">Uncharacterized protein</fullName>
    </submittedName>
</protein>
<reference evidence="1" key="1">
    <citation type="submission" date="2023-04" db="EMBL/GenBank/DDBJ databases">
        <title>A chromosome-level genome assembly of the parasitoid wasp Eretmocerus hayati.</title>
        <authorList>
            <person name="Zhong Y."/>
            <person name="Liu S."/>
            <person name="Liu Y."/>
        </authorList>
    </citation>
    <scope>NUCLEOTIDE SEQUENCE</scope>
    <source>
        <strain evidence="1">ZJU_SS_LIU_2023</strain>
    </source>
</reference>
<dbReference type="Proteomes" id="UP001239111">
    <property type="component" value="Chromosome 2"/>
</dbReference>
<comment type="caution">
    <text evidence="1">The sequence shown here is derived from an EMBL/GenBank/DDBJ whole genome shotgun (WGS) entry which is preliminary data.</text>
</comment>
<name>A0ACC2PC88_9HYME</name>
<organism evidence="1 2">
    <name type="scientific">Eretmocerus hayati</name>
    <dbReference type="NCBI Taxonomy" id="131215"/>
    <lineage>
        <taxon>Eukaryota</taxon>
        <taxon>Metazoa</taxon>
        <taxon>Ecdysozoa</taxon>
        <taxon>Arthropoda</taxon>
        <taxon>Hexapoda</taxon>
        <taxon>Insecta</taxon>
        <taxon>Pterygota</taxon>
        <taxon>Neoptera</taxon>
        <taxon>Endopterygota</taxon>
        <taxon>Hymenoptera</taxon>
        <taxon>Apocrita</taxon>
        <taxon>Proctotrupomorpha</taxon>
        <taxon>Chalcidoidea</taxon>
        <taxon>Aphelinidae</taxon>
        <taxon>Aphelininae</taxon>
        <taxon>Eretmocerus</taxon>
    </lineage>
</organism>
<sequence length="982" mass="110077">MRRKSERNKTKGTPEKKVEKPTRRTTRRRGRASPSPSPDRETPDDNVSSTPSLGEEKTSEFQPEEQSNDNEDMEQGVSSSELIKSVLGGGGGEEEDNGSVWKVARADASPGQIQKLKICRQRNISEASDSSLSRKKSNKWPDDGEGGMEEADSADEQIASSQIVMSNQTDDASSMHPGQDSSEEVSEHKENLPETTSANLSDDKTNIDQLAELTENVTDTSAPHSSEPVCEDNQSTENLPNHESNLNPSLCDGTSEVDFSAENACDQQNEVHGNSNDPAPFNPIASESQQFNEDTQSLNEIHIDPGVSVQENLQLHNDQTINESEVSYDDQSESCGGIDASCDQPPSIVDETQTLNNEPVISYQDDNAMEGGVFNQDTILEQKSLLSGTFESSGIVITESNDGESSVNQEHLIRTVEEQEDGEIKDEALGEQSPESDSVSNNRDASVTRDAVDSNSPSAGIGSTEKLDHHCESTSQSPRSNDEQDQQSGLQNEAKESNEIEDFITENTTKKKKHGQRHGNHHIRSASSEKQVVSSNNEPELELSESIGDKEDILEISEKTDDLNVTLNTVKPAKVSLKRSFSTRLSTDGDGKKEHGKSNEASSEPNHDKENHVVNEQLDQKGATKRRRWGTTTSNDVAPAFSISTDSLKALVPGAKPLSVNEVRLTKDEDKKEHRKRRSEENRERRSRDDSVSKEHLKPEDSNSENHIAPKRRITVVKEAPRPTSPSPAEAQATNILLIRNLVRPFTLTQIKELLSRTGTIAENGFWIDRIKSKCYVEYSNEDQAFETRQALHGVSWPMSNPKKLIVEYANKEDMEKARESSLDQPVLRKAEPVVSNDIWHQDQWSHDERTVAANKVTITREWDMGKEDGQLNVKEKEKERKEFEKKKRQRSRSPARETHLPAPARKFKKKEEEPPTAKLLDDLFRKTKSTPCIYWLPLTNEQIVVKEEMRRQHMAEHARRIEEIERAKRGRDSRRRRSPRK</sequence>
<proteinExistence type="predicted"/>
<evidence type="ECO:0000313" key="2">
    <source>
        <dbReference type="Proteomes" id="UP001239111"/>
    </source>
</evidence>
<gene>
    <name evidence="1" type="ORF">QAD02_016834</name>
</gene>
<dbReference type="EMBL" id="CM056742">
    <property type="protein sequence ID" value="KAJ8681047.1"/>
    <property type="molecule type" value="Genomic_DNA"/>
</dbReference>
<evidence type="ECO:0000313" key="1">
    <source>
        <dbReference type="EMBL" id="KAJ8681047.1"/>
    </source>
</evidence>